<dbReference type="PROSITE" id="PS51371">
    <property type="entry name" value="CBS"/>
    <property type="match status" value="2"/>
</dbReference>
<dbReference type="CDD" id="cd04629">
    <property type="entry name" value="CBS_pair_bac"/>
    <property type="match status" value="1"/>
</dbReference>
<evidence type="ECO:0000256" key="1">
    <source>
        <dbReference type="ARBA" id="ARBA00022737"/>
    </source>
</evidence>
<dbReference type="OrthoDB" id="9790355at2"/>
<evidence type="ECO:0000259" key="3">
    <source>
        <dbReference type="PROSITE" id="PS51371"/>
    </source>
</evidence>
<organism evidence="5 7">
    <name type="scientific">Moritella viscosa</name>
    <dbReference type="NCBI Taxonomy" id="80854"/>
    <lineage>
        <taxon>Bacteria</taxon>
        <taxon>Pseudomonadati</taxon>
        <taxon>Pseudomonadota</taxon>
        <taxon>Gammaproteobacteria</taxon>
        <taxon>Alteromonadales</taxon>
        <taxon>Moritellaceae</taxon>
        <taxon>Moritella</taxon>
    </lineage>
</organism>
<evidence type="ECO:0000313" key="4">
    <source>
        <dbReference type="EMBL" id="SGY97492.1"/>
    </source>
</evidence>
<name>A0A1K9ZVN2_9GAMM</name>
<dbReference type="Proteomes" id="UP000183794">
    <property type="component" value="Unassembled WGS sequence"/>
</dbReference>
<dbReference type="AlphaFoldDB" id="A0A1K9ZVN2"/>
<protein>
    <submittedName>
        <fullName evidence="5">CBS domain protein</fullName>
    </submittedName>
</protein>
<dbReference type="InterPro" id="IPR046342">
    <property type="entry name" value="CBS_dom_sf"/>
</dbReference>
<evidence type="ECO:0000313" key="5">
    <source>
        <dbReference type="EMBL" id="SGZ10861.1"/>
    </source>
</evidence>
<dbReference type="Pfam" id="PF00571">
    <property type="entry name" value="CBS"/>
    <property type="match status" value="2"/>
</dbReference>
<dbReference type="Proteomes" id="UP000182660">
    <property type="component" value="Unassembled WGS sequence"/>
</dbReference>
<reference evidence="5 7" key="2">
    <citation type="submission" date="2016-11" db="EMBL/GenBank/DDBJ databases">
        <authorList>
            <person name="Jaros S."/>
            <person name="Januszkiewicz K."/>
            <person name="Wedrychowicz H."/>
        </authorList>
    </citation>
    <scope>NUCLEOTIDE SEQUENCE [LARGE SCALE GENOMIC DNA]</scope>
    <source>
        <strain evidence="5">NVI 5450</strain>
    </source>
</reference>
<dbReference type="InterPro" id="IPR000644">
    <property type="entry name" value="CBS_dom"/>
</dbReference>
<dbReference type="PANTHER" id="PTHR48108">
    <property type="entry name" value="CBS DOMAIN-CONTAINING PROTEIN CBSX2, CHLOROPLASTIC"/>
    <property type="match status" value="1"/>
</dbReference>
<feature type="domain" description="CBS" evidence="3">
    <location>
        <begin position="77"/>
        <end position="133"/>
    </location>
</feature>
<evidence type="ECO:0000313" key="7">
    <source>
        <dbReference type="Proteomes" id="UP000183794"/>
    </source>
</evidence>
<evidence type="ECO:0000313" key="6">
    <source>
        <dbReference type="Proteomes" id="UP000182660"/>
    </source>
</evidence>
<accession>A0A1K9ZVN2</accession>
<dbReference type="RefSeq" id="WP_075473072.1">
    <property type="nucleotide sequence ID" value="NZ_CAWQZC010000034.1"/>
</dbReference>
<gene>
    <name evidence="4" type="ORF">MT2528_3419</name>
    <name evidence="5" type="ORF">NVI5450_3614</name>
</gene>
<dbReference type="Gene3D" id="3.10.580.10">
    <property type="entry name" value="CBS-domain"/>
    <property type="match status" value="1"/>
</dbReference>
<sequence>MNSLKVSDYMQLRPVKLTADMPVATAVDRLLRSTHIGAPVVNDSDTLIGWISEQDCLASLLESSYYCEEVAIVEDLMRKDVLTVRVTDSIIELAQQMLEAKPKVYPVIDGEGLLVGIISRRNVLKAMDKQQQSCYLNAANI</sequence>
<keyword evidence="2" id="KW-0129">CBS domain</keyword>
<dbReference type="SMART" id="SM00116">
    <property type="entry name" value="CBS"/>
    <property type="match status" value="2"/>
</dbReference>
<dbReference type="SUPFAM" id="SSF54631">
    <property type="entry name" value="CBS-domain pair"/>
    <property type="match status" value="1"/>
</dbReference>
<dbReference type="GeneID" id="61297246"/>
<dbReference type="EMBL" id="FPLJ01000077">
    <property type="protein sequence ID" value="SGY97492.1"/>
    <property type="molecule type" value="Genomic_DNA"/>
</dbReference>
<dbReference type="InterPro" id="IPR044729">
    <property type="entry name" value="CBS_bac"/>
</dbReference>
<feature type="domain" description="CBS" evidence="3">
    <location>
        <begin position="10"/>
        <end position="69"/>
    </location>
</feature>
<keyword evidence="6" id="KW-1185">Reference proteome</keyword>
<dbReference type="PANTHER" id="PTHR48108:SF26">
    <property type="entry name" value="CBS DOMAIN-CONTAINING PROTEIN DDB_G0289609"/>
    <property type="match status" value="1"/>
</dbReference>
<evidence type="ECO:0000256" key="2">
    <source>
        <dbReference type="PROSITE-ProRule" id="PRU00703"/>
    </source>
</evidence>
<dbReference type="InterPro" id="IPR051462">
    <property type="entry name" value="CBS_domain-containing"/>
</dbReference>
<reference evidence="4 6" key="1">
    <citation type="submission" date="2016-11" db="EMBL/GenBank/DDBJ databases">
        <authorList>
            <person name="Klemetsen T."/>
        </authorList>
    </citation>
    <scope>NUCLEOTIDE SEQUENCE [LARGE SCALE GENOMIC DNA]</scope>
    <source>
        <strain evidence="4">MT 2528</strain>
    </source>
</reference>
<proteinExistence type="predicted"/>
<keyword evidence="1" id="KW-0677">Repeat</keyword>
<dbReference type="EMBL" id="FPLD01000102">
    <property type="protein sequence ID" value="SGZ10861.1"/>
    <property type="molecule type" value="Genomic_DNA"/>
</dbReference>